<dbReference type="InterPro" id="IPR001296">
    <property type="entry name" value="Glyco_trans_1"/>
</dbReference>
<sequence>MDKKRIVLISESMGGGLRKHVVQLLSNLDKDKVELFFIHGSHTLDESFRNDYSHLEKNCKMFPCDHLIREISPKEDVLAYQFISKKIKEIKPDIVHCHSSKAGVIGRLAAKRRGVKKIFYTPHAYSFLAPEFSGKKKFLFIQIERFLSRFATTQTFCVSKGEMQAALEVNLDKTEKFQVIYNGLPEIDFPSKETIRAQLELENTAVVIGNNARMSEQKNPMFFMEIAQKMIRQNANWHFVWAGNGQLMRICQSFIKQNGLEKNIHLLGERPDSETIVIAYDIFLTTSQYEGLPYAPIEAMRAGVPILATNVVGNSELVIEGKNGYLIDLEWSKSVEEKLYKAAKMDAQMIKADFRQRFAIDQMLKQIETEYVKKA</sequence>
<dbReference type="Pfam" id="PF13439">
    <property type="entry name" value="Glyco_transf_4"/>
    <property type="match status" value="1"/>
</dbReference>
<dbReference type="Proteomes" id="UP000185655">
    <property type="component" value="Unassembled WGS sequence"/>
</dbReference>
<dbReference type="InterPro" id="IPR028098">
    <property type="entry name" value="Glyco_trans_4-like_N"/>
</dbReference>
<evidence type="ECO:0000313" key="3">
    <source>
        <dbReference type="EMBL" id="SFZ75443.1"/>
    </source>
</evidence>
<dbReference type="Pfam" id="PF00534">
    <property type="entry name" value="Glycos_transf_1"/>
    <property type="match status" value="1"/>
</dbReference>
<dbReference type="STRING" id="1122154.SAMN02746068_01558"/>
<protein>
    <submittedName>
        <fullName evidence="3">Glycosyltransferase involved in cell wall bisynthesis</fullName>
    </submittedName>
</protein>
<feature type="domain" description="Glycosyl transferase family 1" evidence="1">
    <location>
        <begin position="192"/>
        <end position="345"/>
    </location>
</feature>
<accession>A0A1K2HFD3</accession>
<dbReference type="AlphaFoldDB" id="A0A1K2HFD3"/>
<name>A0A1K2HFD3_9LACT</name>
<gene>
    <name evidence="3" type="ORF">SAMN02746068_01558</name>
</gene>
<proteinExistence type="predicted"/>
<dbReference type="Gene3D" id="3.40.50.2000">
    <property type="entry name" value="Glycogen Phosphorylase B"/>
    <property type="match status" value="2"/>
</dbReference>
<reference evidence="3 4" key="1">
    <citation type="submission" date="2016-11" db="EMBL/GenBank/DDBJ databases">
        <authorList>
            <person name="Jaros S."/>
            <person name="Januszkiewicz K."/>
            <person name="Wedrychowicz H."/>
        </authorList>
    </citation>
    <scope>NUCLEOTIDE SEQUENCE [LARGE SCALE GENOMIC DNA]</scope>
    <source>
        <strain evidence="3 4">DSM 22330</strain>
    </source>
</reference>
<dbReference type="RefSeq" id="WP_031367071.1">
    <property type="nucleotide sequence ID" value="NZ_FPKS01000009.1"/>
</dbReference>
<evidence type="ECO:0000259" key="2">
    <source>
        <dbReference type="Pfam" id="PF13439"/>
    </source>
</evidence>
<dbReference type="GO" id="GO:0016757">
    <property type="term" value="F:glycosyltransferase activity"/>
    <property type="evidence" value="ECO:0007669"/>
    <property type="project" value="InterPro"/>
</dbReference>
<dbReference type="PANTHER" id="PTHR12526">
    <property type="entry name" value="GLYCOSYLTRANSFERASE"/>
    <property type="match status" value="1"/>
</dbReference>
<dbReference type="EMBL" id="FPKS01000009">
    <property type="protein sequence ID" value="SFZ75443.1"/>
    <property type="molecule type" value="Genomic_DNA"/>
</dbReference>
<feature type="domain" description="Glycosyltransferase subfamily 4-like N-terminal" evidence="2">
    <location>
        <begin position="15"/>
        <end position="184"/>
    </location>
</feature>
<dbReference type="SUPFAM" id="SSF53756">
    <property type="entry name" value="UDP-Glycosyltransferase/glycogen phosphorylase"/>
    <property type="match status" value="1"/>
</dbReference>
<evidence type="ECO:0000313" key="4">
    <source>
        <dbReference type="Proteomes" id="UP000185655"/>
    </source>
</evidence>
<evidence type="ECO:0000259" key="1">
    <source>
        <dbReference type="Pfam" id="PF00534"/>
    </source>
</evidence>
<organism evidence="3 4">
    <name type="scientific">Pseudolactococcus chungangensis CAU 28 = DSM 22330</name>
    <dbReference type="NCBI Taxonomy" id="1122154"/>
    <lineage>
        <taxon>Bacteria</taxon>
        <taxon>Bacillati</taxon>
        <taxon>Bacillota</taxon>
        <taxon>Bacilli</taxon>
        <taxon>Lactobacillales</taxon>
        <taxon>Streptococcaceae</taxon>
        <taxon>Pseudolactococcus</taxon>
    </lineage>
</organism>
<dbReference type="PANTHER" id="PTHR12526:SF630">
    <property type="entry name" value="GLYCOSYLTRANSFERASE"/>
    <property type="match status" value="1"/>
</dbReference>
<keyword evidence="3" id="KW-0808">Transferase</keyword>